<dbReference type="SUPFAM" id="SSF57756">
    <property type="entry name" value="Retrovirus zinc finger-like domains"/>
    <property type="match status" value="1"/>
</dbReference>
<dbReference type="Pfam" id="PF14223">
    <property type="entry name" value="Retrotran_gag_2"/>
    <property type="match status" value="1"/>
</dbReference>
<dbReference type="Gramene" id="mRNA:HanXRQr2_Chr02g0060361">
    <property type="protein sequence ID" value="mRNA:HanXRQr2_Chr02g0060361"/>
    <property type="gene ID" value="HanXRQr2_Chr02g0060361"/>
</dbReference>
<evidence type="ECO:0000313" key="3">
    <source>
        <dbReference type="EMBL" id="OTG34013.1"/>
    </source>
</evidence>
<gene>
    <name evidence="3" type="ORF">HannXRQ_Chr02g0040961</name>
    <name evidence="2" type="ORF">HanXRQr2_Chr02g0060361</name>
</gene>
<dbReference type="EC" id="2.7.7.49" evidence="2"/>
<keyword evidence="4" id="KW-1185">Reference proteome</keyword>
<reference evidence="3" key="2">
    <citation type="submission" date="2017-02" db="EMBL/GenBank/DDBJ databases">
        <title>Sunflower complete genome.</title>
        <authorList>
            <person name="Langlade N."/>
            <person name="Munos S."/>
        </authorList>
    </citation>
    <scope>NUCLEOTIDE SEQUENCE [LARGE SCALE GENOMIC DNA]</scope>
    <source>
        <tissue evidence="3">Leaves</tissue>
    </source>
</reference>
<reference evidence="2 4" key="1">
    <citation type="journal article" date="2017" name="Nature">
        <title>The sunflower genome provides insights into oil metabolism, flowering and Asterid evolution.</title>
        <authorList>
            <person name="Badouin H."/>
            <person name="Gouzy J."/>
            <person name="Grassa C.J."/>
            <person name="Murat F."/>
            <person name="Staton S.E."/>
            <person name="Cottret L."/>
            <person name="Lelandais-Briere C."/>
            <person name="Owens G.L."/>
            <person name="Carrere S."/>
            <person name="Mayjonade B."/>
            <person name="Legrand L."/>
            <person name="Gill N."/>
            <person name="Kane N.C."/>
            <person name="Bowers J.E."/>
            <person name="Hubner S."/>
            <person name="Bellec A."/>
            <person name="Berard A."/>
            <person name="Berges H."/>
            <person name="Blanchet N."/>
            <person name="Boniface M.C."/>
            <person name="Brunel D."/>
            <person name="Catrice O."/>
            <person name="Chaidir N."/>
            <person name="Claudel C."/>
            <person name="Donnadieu C."/>
            <person name="Faraut T."/>
            <person name="Fievet G."/>
            <person name="Helmstetter N."/>
            <person name="King M."/>
            <person name="Knapp S.J."/>
            <person name="Lai Z."/>
            <person name="Le Paslier M.C."/>
            <person name="Lippi Y."/>
            <person name="Lorenzon L."/>
            <person name="Mandel J.R."/>
            <person name="Marage G."/>
            <person name="Marchand G."/>
            <person name="Marquand E."/>
            <person name="Bret-Mestries E."/>
            <person name="Morien E."/>
            <person name="Nambeesan S."/>
            <person name="Nguyen T."/>
            <person name="Pegot-Espagnet P."/>
            <person name="Pouilly N."/>
            <person name="Raftis F."/>
            <person name="Sallet E."/>
            <person name="Schiex T."/>
            <person name="Thomas J."/>
            <person name="Vandecasteele C."/>
            <person name="Vares D."/>
            <person name="Vear F."/>
            <person name="Vautrin S."/>
            <person name="Crespi M."/>
            <person name="Mangin B."/>
            <person name="Burke J.M."/>
            <person name="Salse J."/>
            <person name="Munos S."/>
            <person name="Vincourt P."/>
            <person name="Rieseberg L.H."/>
            <person name="Langlade N.B."/>
        </authorList>
    </citation>
    <scope>NUCLEOTIDE SEQUENCE [LARGE SCALE GENOMIC DNA]</scope>
    <source>
        <strain evidence="4">cv. SF193</strain>
        <tissue evidence="2">Leaves</tissue>
    </source>
</reference>
<dbReference type="AlphaFoldDB" id="A0A251VFN6"/>
<dbReference type="InterPro" id="IPR036875">
    <property type="entry name" value="Znf_CCHC_sf"/>
</dbReference>
<dbReference type="EMBL" id="CM007891">
    <property type="protein sequence ID" value="OTG34013.1"/>
    <property type="molecule type" value="Genomic_DNA"/>
</dbReference>
<dbReference type="InParanoid" id="A0A251VFN6"/>
<dbReference type="STRING" id="4232.A0A251VFN6"/>
<feature type="region of interest" description="Disordered" evidence="1">
    <location>
        <begin position="225"/>
        <end position="255"/>
    </location>
</feature>
<feature type="region of interest" description="Disordered" evidence="1">
    <location>
        <begin position="309"/>
        <end position="351"/>
    </location>
</feature>
<keyword evidence="2" id="KW-0548">Nucleotidyltransferase</keyword>
<feature type="compositionally biased region" description="Gly residues" evidence="1">
    <location>
        <begin position="235"/>
        <end position="249"/>
    </location>
</feature>
<dbReference type="GO" id="GO:0008270">
    <property type="term" value="F:zinc ion binding"/>
    <property type="evidence" value="ECO:0007669"/>
    <property type="project" value="InterPro"/>
</dbReference>
<keyword evidence="2" id="KW-0695">RNA-directed DNA polymerase</keyword>
<feature type="compositionally biased region" description="Polar residues" evidence="1">
    <location>
        <begin position="314"/>
        <end position="326"/>
    </location>
</feature>
<name>A0A251VFN6_HELAN</name>
<accession>A0A251VFN6</accession>
<proteinExistence type="predicted"/>
<dbReference type="EMBL" id="MNCJ02000317">
    <property type="protein sequence ID" value="KAF5818056.1"/>
    <property type="molecule type" value="Genomic_DNA"/>
</dbReference>
<keyword evidence="2" id="KW-0808">Transferase</keyword>
<evidence type="ECO:0000256" key="1">
    <source>
        <dbReference type="SAM" id="MobiDB-lite"/>
    </source>
</evidence>
<sequence>MAGSSSNTDTTYNLGAIAHMITTKLNSSNHHVWRSQMLPIFSLNSLLSHIDGSSPPPAAETISDGKPAANPLYAQWLTADQKAVVILHASLSEEALSEVIGLSTARQKWLALESAFCNTSIERIHNLRDQLRLSVKGNTSVSEFGRKFKSLCDQLSAIGHPVDETDKLHWFLCGLGASFETFSTAVRASKPPPPFRDLIIQAENHELFLKSLHGHTQPVVAFNAHTTRPNNNRNRGGGRYPRGSGSGGRGRGRRPPHCQLCRIDGHYANSCPSLHTFASKSPLSDSDLAKAFHAQCHVTSMGPDWTADSGASDHMSNSTNNVTHATPVSGDAKVTFGNGPNHQTGSGPGQM</sequence>
<evidence type="ECO:0000313" key="2">
    <source>
        <dbReference type="EMBL" id="KAF5818056.1"/>
    </source>
</evidence>
<dbReference type="GO" id="GO:0003676">
    <property type="term" value="F:nucleic acid binding"/>
    <property type="evidence" value="ECO:0007669"/>
    <property type="project" value="InterPro"/>
</dbReference>
<dbReference type="Proteomes" id="UP000215914">
    <property type="component" value="Chromosome 2"/>
</dbReference>
<evidence type="ECO:0000313" key="4">
    <source>
        <dbReference type="Proteomes" id="UP000215914"/>
    </source>
</evidence>
<protein>
    <submittedName>
        <fullName evidence="3">Putative zinc finger, CCHC-type</fullName>
    </submittedName>
    <submittedName>
        <fullName evidence="2">RNA-directed DNA polymerase</fullName>
        <ecNumber evidence="2">2.7.7.49</ecNumber>
    </submittedName>
</protein>
<dbReference type="OMA" id="WHENRSI"/>
<dbReference type="PANTHER" id="PTHR47481">
    <property type="match status" value="1"/>
</dbReference>
<reference evidence="2" key="3">
    <citation type="submission" date="2020-06" db="EMBL/GenBank/DDBJ databases">
        <title>Helianthus annuus Genome sequencing and assembly Release 2.</title>
        <authorList>
            <person name="Gouzy J."/>
            <person name="Langlade N."/>
            <person name="Munos S."/>
        </authorList>
    </citation>
    <scope>NUCLEOTIDE SEQUENCE</scope>
    <source>
        <tissue evidence="2">Leaves</tissue>
    </source>
</reference>
<dbReference type="PANTHER" id="PTHR47481:SF3">
    <property type="entry name" value="GAG-POLYPEPTIDE OF LTR COPIA-TYPE-RELATED"/>
    <property type="match status" value="1"/>
</dbReference>
<organism evidence="3 4">
    <name type="scientific">Helianthus annuus</name>
    <name type="common">Common sunflower</name>
    <dbReference type="NCBI Taxonomy" id="4232"/>
    <lineage>
        <taxon>Eukaryota</taxon>
        <taxon>Viridiplantae</taxon>
        <taxon>Streptophyta</taxon>
        <taxon>Embryophyta</taxon>
        <taxon>Tracheophyta</taxon>
        <taxon>Spermatophyta</taxon>
        <taxon>Magnoliopsida</taxon>
        <taxon>eudicotyledons</taxon>
        <taxon>Gunneridae</taxon>
        <taxon>Pentapetalae</taxon>
        <taxon>asterids</taxon>
        <taxon>campanulids</taxon>
        <taxon>Asterales</taxon>
        <taxon>Asteraceae</taxon>
        <taxon>Asteroideae</taxon>
        <taxon>Heliantheae alliance</taxon>
        <taxon>Heliantheae</taxon>
        <taxon>Helianthus</taxon>
    </lineage>
</organism>
<dbReference type="GO" id="GO:0003964">
    <property type="term" value="F:RNA-directed DNA polymerase activity"/>
    <property type="evidence" value="ECO:0007669"/>
    <property type="project" value="UniProtKB-KW"/>
</dbReference>